<dbReference type="EMBL" id="CALNXK010000252">
    <property type="protein sequence ID" value="CAH3179223.1"/>
    <property type="molecule type" value="Genomic_DNA"/>
</dbReference>
<evidence type="ECO:0008006" key="3">
    <source>
        <dbReference type="Google" id="ProtNLM"/>
    </source>
</evidence>
<dbReference type="SUPFAM" id="SSF51126">
    <property type="entry name" value="Pectin lyase-like"/>
    <property type="match status" value="1"/>
</dbReference>
<sequence length="666" mass="74558">MSIVIIQVTAKVFSVGSVPDSVKRSSFTRFYDKTLGTIQACVDNLQKPGDECVIQPGRYHENVTIMNKHGTKEDPIIIRGDPSGTTTVDGTIPLNPTKWEKFAKGAYKTVLKQDIWQLFIDGEMMTNARWPNALWSDKTIFDSQNWAHSSTQSSRGLMIDGGGSHKLAESGLDATGAMAVLNVGSFCTFTRRVLKHQIGGDRFTYRDDLGAKLNFKPKNCIYFLEDKLEFLDNPGEWFYDKTSRTLYVMTPDGGSPEGRDVRGKVQSFAFVITSSSHVIIKDMTFFATTLQAISFTRKNFVNNLTLHSLNFRFPSYSRRMLQDSSPPKWTKVFVSNTGTSRIINNTFYGTDGMALEYNGVDNLVENNLFEFNDWTGNNMDVATGGAGTVVSQSKGDNFIRNTLRFNGASVGYRAGFASVAKLNDISRQCWGMLQHDGAGIQVMRKRQTNIILQQNWIHYSPKYGLRFDGAPPKTGEKGTMKQNVVWRTNGLMVKGYKHMVDHNLVFHKFDKDGDHDGSEKCTLCVLNDLQQRSTTLMFECKVLTVKSRGLTCAATVFHFVPFLQASNPVPPNKAPGVKAAARDALMWLNSFEGMIHEVYLGSTPNDLKKIGITMDEDNVMKLTAPLEDGRQYFWRVDAVINKEVTYKGDVWSFMTMPASLGQNGML</sequence>
<dbReference type="Gene3D" id="2.160.20.10">
    <property type="entry name" value="Single-stranded right-handed beta-helix, Pectin lyase-like"/>
    <property type="match status" value="2"/>
</dbReference>
<evidence type="ECO:0000313" key="1">
    <source>
        <dbReference type="EMBL" id="CAH3179223.1"/>
    </source>
</evidence>
<dbReference type="Proteomes" id="UP001159405">
    <property type="component" value="Unassembled WGS sequence"/>
</dbReference>
<organism evidence="1 2">
    <name type="scientific">Porites lobata</name>
    <dbReference type="NCBI Taxonomy" id="104759"/>
    <lineage>
        <taxon>Eukaryota</taxon>
        <taxon>Metazoa</taxon>
        <taxon>Cnidaria</taxon>
        <taxon>Anthozoa</taxon>
        <taxon>Hexacorallia</taxon>
        <taxon>Scleractinia</taxon>
        <taxon>Fungiina</taxon>
        <taxon>Poritidae</taxon>
        <taxon>Porites</taxon>
    </lineage>
</organism>
<name>A0ABN8RM99_9CNID</name>
<comment type="caution">
    <text evidence="1">The sequence shown here is derived from an EMBL/GenBank/DDBJ whole genome shotgun (WGS) entry which is preliminary data.</text>
</comment>
<protein>
    <recommendedName>
        <fullName evidence="3">Right handed beta helix domain-containing protein</fullName>
    </recommendedName>
</protein>
<proteinExistence type="predicted"/>
<dbReference type="PANTHER" id="PTHR36453">
    <property type="entry name" value="SECRETED PROTEIN-RELATED"/>
    <property type="match status" value="1"/>
</dbReference>
<evidence type="ECO:0000313" key="2">
    <source>
        <dbReference type="Proteomes" id="UP001159405"/>
    </source>
</evidence>
<accession>A0ABN8RM99</accession>
<gene>
    <name evidence="1" type="ORF">PLOB_00021711</name>
</gene>
<keyword evidence="2" id="KW-1185">Reference proteome</keyword>
<dbReference type="PANTHER" id="PTHR36453:SF1">
    <property type="entry name" value="RIGHT HANDED BETA HELIX DOMAIN-CONTAINING PROTEIN"/>
    <property type="match status" value="1"/>
</dbReference>
<dbReference type="InterPro" id="IPR011050">
    <property type="entry name" value="Pectin_lyase_fold/virulence"/>
</dbReference>
<reference evidence="1 2" key="1">
    <citation type="submission" date="2022-05" db="EMBL/GenBank/DDBJ databases">
        <authorList>
            <consortium name="Genoscope - CEA"/>
            <person name="William W."/>
        </authorList>
    </citation>
    <scope>NUCLEOTIDE SEQUENCE [LARGE SCALE GENOMIC DNA]</scope>
</reference>
<dbReference type="InterPro" id="IPR012334">
    <property type="entry name" value="Pectin_lyas_fold"/>
</dbReference>